<evidence type="ECO:0000256" key="1">
    <source>
        <dbReference type="SAM" id="MobiDB-lite"/>
    </source>
</evidence>
<gene>
    <name evidence="2" type="ORF">Tco_0679648</name>
</gene>
<feature type="compositionally biased region" description="Acidic residues" evidence="1">
    <location>
        <begin position="396"/>
        <end position="413"/>
    </location>
</feature>
<evidence type="ECO:0000313" key="3">
    <source>
        <dbReference type="Proteomes" id="UP001151760"/>
    </source>
</evidence>
<feature type="region of interest" description="Disordered" evidence="1">
    <location>
        <begin position="178"/>
        <end position="209"/>
    </location>
</feature>
<feature type="region of interest" description="Disordered" evidence="1">
    <location>
        <begin position="376"/>
        <end position="426"/>
    </location>
</feature>
<organism evidence="2 3">
    <name type="scientific">Tanacetum coccineum</name>
    <dbReference type="NCBI Taxonomy" id="301880"/>
    <lineage>
        <taxon>Eukaryota</taxon>
        <taxon>Viridiplantae</taxon>
        <taxon>Streptophyta</taxon>
        <taxon>Embryophyta</taxon>
        <taxon>Tracheophyta</taxon>
        <taxon>Spermatophyta</taxon>
        <taxon>Magnoliopsida</taxon>
        <taxon>eudicotyledons</taxon>
        <taxon>Gunneridae</taxon>
        <taxon>Pentapetalae</taxon>
        <taxon>asterids</taxon>
        <taxon>campanulids</taxon>
        <taxon>Asterales</taxon>
        <taxon>Asteraceae</taxon>
        <taxon>Asteroideae</taxon>
        <taxon>Anthemideae</taxon>
        <taxon>Anthemidinae</taxon>
        <taxon>Tanacetum</taxon>
    </lineage>
</organism>
<feature type="region of interest" description="Disordered" evidence="1">
    <location>
        <begin position="623"/>
        <end position="649"/>
    </location>
</feature>
<reference evidence="2" key="1">
    <citation type="journal article" date="2022" name="Int. J. Mol. Sci.">
        <title>Draft Genome of Tanacetum Coccineum: Genomic Comparison of Closely Related Tanacetum-Family Plants.</title>
        <authorList>
            <person name="Yamashiro T."/>
            <person name="Shiraishi A."/>
            <person name="Nakayama K."/>
            <person name="Satake H."/>
        </authorList>
    </citation>
    <scope>NUCLEOTIDE SEQUENCE</scope>
</reference>
<keyword evidence="3" id="KW-1185">Reference proteome</keyword>
<comment type="caution">
    <text evidence="2">The sequence shown here is derived from an EMBL/GenBank/DDBJ whole genome shotgun (WGS) entry which is preliminary data.</text>
</comment>
<dbReference type="EMBL" id="BQNB010009551">
    <property type="protein sequence ID" value="GJS65084.1"/>
    <property type="molecule type" value="Genomic_DNA"/>
</dbReference>
<name>A0ABQ4XIP3_9ASTR</name>
<accession>A0ABQ4XIP3</accession>
<evidence type="ECO:0000313" key="2">
    <source>
        <dbReference type="EMBL" id="GJS65084.1"/>
    </source>
</evidence>
<proteinExistence type="predicted"/>
<dbReference type="Proteomes" id="UP001151760">
    <property type="component" value="Unassembled WGS sequence"/>
</dbReference>
<feature type="region of interest" description="Disordered" evidence="1">
    <location>
        <begin position="221"/>
        <end position="271"/>
    </location>
</feature>
<sequence>MVEKSMLNNKGKITGPMEIRLVWDNTARVNHQSKLTHPHPTRNFIPAAVLTKSGQVPVNAAKQSSHRAAISISAAKHVNTVAPRPNVNDALPTTYVYFKAYSPVPKSKTSCLNDNSSAIFESMPLHLVMSDSEESGITHTTVSSLYEDLSDIGSPRADDHELLEPPYMLEDPYAEAALQAPPSPDYVPGPEEPEQAPPSPDYVPGPELADDEIVAGDQPYAEDASPMAHSPDDVPESDPEADPEEDDDEDPEEDPIDYSADGGDDGDDRRFTKGFSKIANAPIRALPEGSEDFIVYCDALIKGLGVVLMQKREVTMSSATSDVTYTSVYTDSEPGRAFWGADYEGISEGGIPRVIDLILPAPQMRRAQKLVHTAHDPTIPPVAHPLLSPPGYITESDPEEDPMGYKDDEAENGDETRRMRRRRGKEKEQLASADCAHASAWLHLLIPPPSTTSGCLTQTPDSHIASTQALIDAVTAALPPPPLPPLPPSLPIPSPVDRRDDIPESEHLPQEVKGMRIGFVSTVRAEEGDRDQNLDTGLGILGRSAEDLDRVMVEEEPKLPARACSFDRYEPGNSVRASDPSLSCHFEMTDRRRQDQCRDSPESSENEAIDERMQLSCLAALRQRRTAGQSGPEARIRIPGGIWGPASHS</sequence>
<feature type="compositionally biased region" description="Acidic residues" evidence="1">
    <location>
        <begin position="233"/>
        <end position="266"/>
    </location>
</feature>
<protein>
    <submittedName>
        <fullName evidence="2">Uncharacterized protein</fullName>
    </submittedName>
</protein>
<feature type="region of interest" description="Disordered" evidence="1">
    <location>
        <begin position="591"/>
        <end position="611"/>
    </location>
</feature>
<reference evidence="2" key="2">
    <citation type="submission" date="2022-01" db="EMBL/GenBank/DDBJ databases">
        <authorList>
            <person name="Yamashiro T."/>
            <person name="Shiraishi A."/>
            <person name="Satake H."/>
            <person name="Nakayama K."/>
        </authorList>
    </citation>
    <scope>NUCLEOTIDE SEQUENCE</scope>
</reference>
<feature type="compositionally biased region" description="Basic and acidic residues" evidence="1">
    <location>
        <begin position="591"/>
        <end position="601"/>
    </location>
</feature>